<sequence>MVRRSLLAMAVLLFAFTSAIAQAPESKAPVLSPSARLAAAKTAYLKNAGGSEIPYNVISDGVEGWGRYKLVQDPTEADIIIEVMAPSSSNGVSVSAGTSSDQHLGAPAQSMTTSKELTITRITLIVYDARSKAALWSATEQPKSAMKAKTRQDNVVESAQRLLTKFRERVEPEPK</sequence>
<dbReference type="AlphaFoldDB" id="Q1IPU4"/>
<dbReference type="KEGG" id="aba:Acid345_2105"/>
<name>Q1IPU4_KORVE</name>
<protein>
    <recommendedName>
        <fullName evidence="4">DUF4136 domain-containing protein</fullName>
    </recommendedName>
</protein>
<dbReference type="Proteomes" id="UP000002432">
    <property type="component" value="Chromosome"/>
</dbReference>
<dbReference type="RefSeq" id="WP_011522907.1">
    <property type="nucleotide sequence ID" value="NC_008009.1"/>
</dbReference>
<evidence type="ECO:0000256" key="1">
    <source>
        <dbReference type="SAM" id="SignalP"/>
    </source>
</evidence>
<accession>Q1IPU4</accession>
<evidence type="ECO:0000313" key="2">
    <source>
        <dbReference type="EMBL" id="ABF41106.1"/>
    </source>
</evidence>
<organism evidence="2 3">
    <name type="scientific">Koribacter versatilis (strain Ellin345)</name>
    <dbReference type="NCBI Taxonomy" id="204669"/>
    <lineage>
        <taxon>Bacteria</taxon>
        <taxon>Pseudomonadati</taxon>
        <taxon>Acidobacteriota</taxon>
        <taxon>Terriglobia</taxon>
        <taxon>Terriglobales</taxon>
        <taxon>Candidatus Korobacteraceae</taxon>
        <taxon>Candidatus Korobacter</taxon>
    </lineage>
</organism>
<keyword evidence="3" id="KW-1185">Reference proteome</keyword>
<proteinExistence type="predicted"/>
<evidence type="ECO:0008006" key="4">
    <source>
        <dbReference type="Google" id="ProtNLM"/>
    </source>
</evidence>
<dbReference type="HOGENOM" id="CLU_1530578_0_0_0"/>
<dbReference type="OrthoDB" id="121141at2"/>
<dbReference type="EMBL" id="CP000360">
    <property type="protein sequence ID" value="ABF41106.1"/>
    <property type="molecule type" value="Genomic_DNA"/>
</dbReference>
<gene>
    <name evidence="2" type="ordered locus">Acid345_2105</name>
</gene>
<keyword evidence="1" id="KW-0732">Signal</keyword>
<feature type="chain" id="PRO_5004191403" description="DUF4136 domain-containing protein" evidence="1">
    <location>
        <begin position="24"/>
        <end position="175"/>
    </location>
</feature>
<reference evidence="2 3" key="1">
    <citation type="journal article" date="2009" name="Appl. Environ. Microbiol.">
        <title>Three genomes from the phylum Acidobacteria provide insight into the lifestyles of these microorganisms in soils.</title>
        <authorList>
            <person name="Ward N.L."/>
            <person name="Challacombe J.F."/>
            <person name="Janssen P.H."/>
            <person name="Henrissat B."/>
            <person name="Coutinho P.M."/>
            <person name="Wu M."/>
            <person name="Xie G."/>
            <person name="Haft D.H."/>
            <person name="Sait M."/>
            <person name="Badger J."/>
            <person name="Barabote R.D."/>
            <person name="Bradley B."/>
            <person name="Brettin T.S."/>
            <person name="Brinkac L.M."/>
            <person name="Bruce D."/>
            <person name="Creasy T."/>
            <person name="Daugherty S.C."/>
            <person name="Davidsen T.M."/>
            <person name="DeBoy R.T."/>
            <person name="Detter J.C."/>
            <person name="Dodson R.J."/>
            <person name="Durkin A.S."/>
            <person name="Ganapathy A."/>
            <person name="Gwinn-Giglio M."/>
            <person name="Han C.S."/>
            <person name="Khouri H."/>
            <person name="Kiss H."/>
            <person name="Kothari S.P."/>
            <person name="Madupu R."/>
            <person name="Nelson K.E."/>
            <person name="Nelson W.C."/>
            <person name="Paulsen I."/>
            <person name="Penn K."/>
            <person name="Ren Q."/>
            <person name="Rosovitz M.J."/>
            <person name="Selengut J.D."/>
            <person name="Shrivastava S."/>
            <person name="Sullivan S.A."/>
            <person name="Tapia R."/>
            <person name="Thompson L.S."/>
            <person name="Watkins K.L."/>
            <person name="Yang Q."/>
            <person name="Yu C."/>
            <person name="Zafar N."/>
            <person name="Zhou L."/>
            <person name="Kuske C.R."/>
        </authorList>
    </citation>
    <scope>NUCLEOTIDE SEQUENCE [LARGE SCALE GENOMIC DNA]</scope>
    <source>
        <strain evidence="2 3">Ellin345</strain>
    </source>
</reference>
<feature type="signal peptide" evidence="1">
    <location>
        <begin position="1"/>
        <end position="23"/>
    </location>
</feature>
<dbReference type="EnsemblBacteria" id="ABF41106">
    <property type="protein sequence ID" value="ABF41106"/>
    <property type="gene ID" value="Acid345_2105"/>
</dbReference>
<evidence type="ECO:0000313" key="3">
    <source>
        <dbReference type="Proteomes" id="UP000002432"/>
    </source>
</evidence>
<dbReference type="STRING" id="204669.Acid345_2105"/>